<accession>A0A1B8P5T3</accession>
<sequence length="50" mass="5778">MSDALNALVDLLALEPWKRTFFEAAARIWDCRNCSVARYLAKPSRRRPTP</sequence>
<dbReference type="Proteomes" id="UP000092504">
    <property type="component" value="Unassembled WGS sequence"/>
</dbReference>
<dbReference type="AlphaFoldDB" id="A0A1B8P5T3"/>
<organism evidence="1 2">
    <name type="scientific">Halomonas elongata</name>
    <dbReference type="NCBI Taxonomy" id="2746"/>
    <lineage>
        <taxon>Bacteria</taxon>
        <taxon>Pseudomonadati</taxon>
        <taxon>Pseudomonadota</taxon>
        <taxon>Gammaproteobacteria</taxon>
        <taxon>Oceanospirillales</taxon>
        <taxon>Halomonadaceae</taxon>
        <taxon>Halomonas</taxon>
    </lineage>
</organism>
<reference evidence="1 2" key="1">
    <citation type="submission" date="2016-06" db="EMBL/GenBank/DDBJ databases">
        <title>Genome sequence of halotolerant plant growth promoting strain of Halomonas elongata HEK1 isolated from salterns of Rann of Kutch, Gujarat, India.</title>
        <authorList>
            <person name="Gaba S."/>
            <person name="Singh R.N."/>
            <person name="Abrol S."/>
            <person name="Kaushik R."/>
            <person name="Saxena A.K."/>
        </authorList>
    </citation>
    <scope>NUCLEOTIDE SEQUENCE [LARGE SCALE GENOMIC DNA]</scope>
    <source>
        <strain evidence="1 2">HEK1</strain>
    </source>
</reference>
<comment type="caution">
    <text evidence="1">The sequence shown here is derived from an EMBL/GenBank/DDBJ whole genome shotgun (WGS) entry which is preliminary data.</text>
</comment>
<protein>
    <submittedName>
        <fullName evidence="1">Uncharacterized protein</fullName>
    </submittedName>
</protein>
<evidence type="ECO:0000313" key="1">
    <source>
        <dbReference type="EMBL" id="OBX37625.1"/>
    </source>
</evidence>
<dbReference type="EMBL" id="MAJD01000001">
    <property type="protein sequence ID" value="OBX37625.1"/>
    <property type="molecule type" value="Genomic_DNA"/>
</dbReference>
<gene>
    <name evidence="1" type="ORF">A8U91_02000</name>
</gene>
<evidence type="ECO:0000313" key="2">
    <source>
        <dbReference type="Proteomes" id="UP000092504"/>
    </source>
</evidence>
<name>A0A1B8P5T3_HALEL</name>
<proteinExistence type="predicted"/>